<keyword evidence="3" id="KW-1185">Reference proteome</keyword>
<name>A0A4Y2UQK4_ARAVE</name>
<dbReference type="InterPro" id="IPR009072">
    <property type="entry name" value="Histone-fold"/>
</dbReference>
<sequence>MLSKNFTMPFSPPFKTLASFTTDAICLASGKAVKRPERPKKAVRAGDKKRGRSAGRNLSLFTSTSLETGPPILVFPAKPFYHRFFRERHFQAHCSRIFPIITTTRGAQSPVGNPNSCEAFVAWQLAKHAVSEGTKAVTKYTSSK</sequence>
<protein>
    <submittedName>
        <fullName evidence="2">Uncharacterized protein</fullName>
    </submittedName>
</protein>
<organism evidence="2 3">
    <name type="scientific">Araneus ventricosus</name>
    <name type="common">Orbweaver spider</name>
    <name type="synonym">Epeira ventricosa</name>
    <dbReference type="NCBI Taxonomy" id="182803"/>
    <lineage>
        <taxon>Eukaryota</taxon>
        <taxon>Metazoa</taxon>
        <taxon>Ecdysozoa</taxon>
        <taxon>Arthropoda</taxon>
        <taxon>Chelicerata</taxon>
        <taxon>Arachnida</taxon>
        <taxon>Araneae</taxon>
        <taxon>Araneomorphae</taxon>
        <taxon>Entelegynae</taxon>
        <taxon>Araneoidea</taxon>
        <taxon>Araneidae</taxon>
        <taxon>Araneus</taxon>
    </lineage>
</organism>
<dbReference type="AlphaFoldDB" id="A0A4Y2UQK4"/>
<dbReference type="Gene3D" id="1.10.20.10">
    <property type="entry name" value="Histone, subunit A"/>
    <property type="match status" value="1"/>
</dbReference>
<proteinExistence type="predicted"/>
<dbReference type="GO" id="GO:0046982">
    <property type="term" value="F:protein heterodimerization activity"/>
    <property type="evidence" value="ECO:0007669"/>
    <property type="project" value="InterPro"/>
</dbReference>
<dbReference type="Proteomes" id="UP000499080">
    <property type="component" value="Unassembled WGS sequence"/>
</dbReference>
<comment type="caution">
    <text evidence="2">The sequence shown here is derived from an EMBL/GenBank/DDBJ whole genome shotgun (WGS) entry which is preliminary data.</text>
</comment>
<feature type="compositionally biased region" description="Basic and acidic residues" evidence="1">
    <location>
        <begin position="36"/>
        <end position="48"/>
    </location>
</feature>
<evidence type="ECO:0000313" key="3">
    <source>
        <dbReference type="Proteomes" id="UP000499080"/>
    </source>
</evidence>
<dbReference type="EMBL" id="BGPR01038178">
    <property type="protein sequence ID" value="GBO13976.1"/>
    <property type="molecule type" value="Genomic_DNA"/>
</dbReference>
<reference evidence="2 3" key="1">
    <citation type="journal article" date="2019" name="Sci. Rep.">
        <title>Orb-weaving spider Araneus ventricosus genome elucidates the spidroin gene catalogue.</title>
        <authorList>
            <person name="Kono N."/>
            <person name="Nakamura H."/>
            <person name="Ohtoshi R."/>
            <person name="Moran D.A.P."/>
            <person name="Shinohara A."/>
            <person name="Yoshida Y."/>
            <person name="Fujiwara M."/>
            <person name="Mori M."/>
            <person name="Tomita M."/>
            <person name="Arakawa K."/>
        </authorList>
    </citation>
    <scope>NUCLEOTIDE SEQUENCE [LARGE SCALE GENOMIC DNA]</scope>
</reference>
<accession>A0A4Y2UQK4</accession>
<feature type="region of interest" description="Disordered" evidence="1">
    <location>
        <begin position="36"/>
        <end position="56"/>
    </location>
</feature>
<evidence type="ECO:0000256" key="1">
    <source>
        <dbReference type="SAM" id="MobiDB-lite"/>
    </source>
</evidence>
<gene>
    <name evidence="2" type="ORF">AVEN_121016_1</name>
</gene>
<dbReference type="SUPFAM" id="SSF47113">
    <property type="entry name" value="Histone-fold"/>
    <property type="match status" value="1"/>
</dbReference>
<dbReference type="OrthoDB" id="7430073at2759"/>
<evidence type="ECO:0000313" key="2">
    <source>
        <dbReference type="EMBL" id="GBO13976.1"/>
    </source>
</evidence>